<dbReference type="InterPro" id="IPR058637">
    <property type="entry name" value="YknX-like_C"/>
</dbReference>
<feature type="domain" description="CzcB-like barrel-sandwich hybrid" evidence="4">
    <location>
        <begin position="66"/>
        <end position="204"/>
    </location>
</feature>
<dbReference type="Proteomes" id="UP001268683">
    <property type="component" value="Chromosome"/>
</dbReference>
<dbReference type="Gene3D" id="1.10.287.470">
    <property type="entry name" value="Helix hairpin bin"/>
    <property type="match status" value="1"/>
</dbReference>
<keyword evidence="2" id="KW-0175">Coiled coil</keyword>
<evidence type="ECO:0000256" key="2">
    <source>
        <dbReference type="SAM" id="Coils"/>
    </source>
</evidence>
<dbReference type="PANTHER" id="PTHR30469">
    <property type="entry name" value="MULTIDRUG RESISTANCE PROTEIN MDTA"/>
    <property type="match status" value="1"/>
</dbReference>
<proteinExistence type="inferred from homology"/>
<dbReference type="EMBL" id="CP123872">
    <property type="protein sequence ID" value="WND01401.1"/>
    <property type="molecule type" value="Genomic_DNA"/>
</dbReference>
<feature type="domain" description="YknX-like C-terminal permuted SH3-like" evidence="5">
    <location>
        <begin position="286"/>
        <end position="352"/>
    </location>
</feature>
<dbReference type="GO" id="GO:0015562">
    <property type="term" value="F:efflux transmembrane transporter activity"/>
    <property type="evidence" value="ECO:0007669"/>
    <property type="project" value="TreeGrafter"/>
</dbReference>
<comment type="similarity">
    <text evidence="1">Belongs to the membrane fusion protein (MFP) (TC 8.A.1) family.</text>
</comment>
<sequence>MKHLMKNVVMKGLVLGAIFTGASLHASAQDAQKSPAVLVEVDSADSAMMAPEVLMPGTIVSRNDSRISAQISGRVEWVASEGTLVKEGDVIAKIDASDFRLQVGRSDAQVKRLEARIEFLKSQLKRYRELASTNNTTTSRLEEVENDLLMTKQDLAQARINHEQAKLALSRTEVKAPFPGRVVQRLAQAGEYSAPGRQIIRLVDVTNLEVKAQAPVKLSPFIKDGQDVTLNVNDKIYETKVRAQIPVGDEVSRTMEIRVDVPEGDWVVGAAVEVALPSQAPEKVVAVDRDALILRVDGTYVFRVGSDNKVERLRVRTGATSGARVAILGGLVDGDQVIIRGGERLRPGQEVRLKPNATEAVGR</sequence>
<evidence type="ECO:0000259" key="4">
    <source>
        <dbReference type="Pfam" id="PF25973"/>
    </source>
</evidence>
<feature type="coiled-coil region" evidence="2">
    <location>
        <begin position="103"/>
        <end position="175"/>
    </location>
</feature>
<dbReference type="Gene3D" id="2.40.30.170">
    <property type="match status" value="1"/>
</dbReference>
<evidence type="ECO:0000256" key="1">
    <source>
        <dbReference type="ARBA" id="ARBA00009477"/>
    </source>
</evidence>
<dbReference type="Pfam" id="PF25973">
    <property type="entry name" value="BSH_CzcB"/>
    <property type="match status" value="1"/>
</dbReference>
<dbReference type="AlphaFoldDB" id="A0AA52H7T1"/>
<reference evidence="6" key="1">
    <citation type="submission" date="2023-04" db="EMBL/GenBank/DDBJ databases">
        <title>Complete genome sequence of Temperatibacter marinus.</title>
        <authorList>
            <person name="Rong J.-C."/>
            <person name="Yi M.-L."/>
            <person name="Zhao Q."/>
        </authorList>
    </citation>
    <scope>NUCLEOTIDE SEQUENCE</scope>
    <source>
        <strain evidence="6">NBRC 110045</strain>
    </source>
</reference>
<gene>
    <name evidence="6" type="ORF">QGN29_07500</name>
</gene>
<dbReference type="InterPro" id="IPR006143">
    <property type="entry name" value="RND_pump_MFP"/>
</dbReference>
<evidence type="ECO:0000313" key="7">
    <source>
        <dbReference type="Proteomes" id="UP001268683"/>
    </source>
</evidence>
<feature type="chain" id="PRO_5041228922" evidence="3">
    <location>
        <begin position="29"/>
        <end position="363"/>
    </location>
</feature>
<dbReference type="GO" id="GO:1990281">
    <property type="term" value="C:efflux pump complex"/>
    <property type="evidence" value="ECO:0007669"/>
    <property type="project" value="TreeGrafter"/>
</dbReference>
<dbReference type="PANTHER" id="PTHR30469:SF15">
    <property type="entry name" value="HLYD FAMILY OF SECRETION PROTEINS"/>
    <property type="match status" value="1"/>
</dbReference>
<dbReference type="Pfam" id="PF25989">
    <property type="entry name" value="YknX_C"/>
    <property type="match status" value="1"/>
</dbReference>
<dbReference type="RefSeq" id="WP_310797229.1">
    <property type="nucleotide sequence ID" value="NZ_CP123872.1"/>
</dbReference>
<organism evidence="6 7">
    <name type="scientific">Temperatibacter marinus</name>
    <dbReference type="NCBI Taxonomy" id="1456591"/>
    <lineage>
        <taxon>Bacteria</taxon>
        <taxon>Pseudomonadati</taxon>
        <taxon>Pseudomonadota</taxon>
        <taxon>Alphaproteobacteria</taxon>
        <taxon>Kordiimonadales</taxon>
        <taxon>Temperatibacteraceae</taxon>
        <taxon>Temperatibacter</taxon>
    </lineage>
</organism>
<dbReference type="InterPro" id="IPR058647">
    <property type="entry name" value="BSH_CzcB-like"/>
</dbReference>
<dbReference type="Gene3D" id="2.40.50.100">
    <property type="match status" value="1"/>
</dbReference>
<dbReference type="KEGG" id="tmk:QGN29_07500"/>
<dbReference type="Gene3D" id="2.40.420.20">
    <property type="match status" value="1"/>
</dbReference>
<keyword evidence="7" id="KW-1185">Reference proteome</keyword>
<name>A0AA52H7T1_9PROT</name>
<protein>
    <submittedName>
        <fullName evidence="6">Efflux RND transporter periplasmic adaptor subunit</fullName>
    </submittedName>
</protein>
<feature type="signal peptide" evidence="3">
    <location>
        <begin position="1"/>
        <end position="28"/>
    </location>
</feature>
<keyword evidence="3" id="KW-0732">Signal</keyword>
<evidence type="ECO:0000259" key="5">
    <source>
        <dbReference type="Pfam" id="PF25989"/>
    </source>
</evidence>
<dbReference type="SUPFAM" id="SSF111369">
    <property type="entry name" value="HlyD-like secretion proteins"/>
    <property type="match status" value="1"/>
</dbReference>
<evidence type="ECO:0000313" key="6">
    <source>
        <dbReference type="EMBL" id="WND01401.1"/>
    </source>
</evidence>
<evidence type="ECO:0000256" key="3">
    <source>
        <dbReference type="SAM" id="SignalP"/>
    </source>
</evidence>
<accession>A0AA52H7T1</accession>
<dbReference type="NCBIfam" id="TIGR01730">
    <property type="entry name" value="RND_mfp"/>
    <property type="match status" value="1"/>
</dbReference>